<dbReference type="PROSITE" id="PS50011">
    <property type="entry name" value="PROTEIN_KINASE_DOM"/>
    <property type="match status" value="1"/>
</dbReference>
<dbReference type="InterPro" id="IPR011009">
    <property type="entry name" value="Kinase-like_dom_sf"/>
</dbReference>
<dbReference type="EMBL" id="JARZHI010000051">
    <property type="protein sequence ID" value="MDI1435056.1"/>
    <property type="molecule type" value="Genomic_DNA"/>
</dbReference>
<evidence type="ECO:0000256" key="3">
    <source>
        <dbReference type="ARBA" id="ARBA00022777"/>
    </source>
</evidence>
<dbReference type="InterPro" id="IPR027417">
    <property type="entry name" value="P-loop_NTPase"/>
</dbReference>
<dbReference type="InterPro" id="IPR000719">
    <property type="entry name" value="Prot_kinase_dom"/>
</dbReference>
<dbReference type="InterPro" id="IPR008271">
    <property type="entry name" value="Ser/Thr_kinase_AS"/>
</dbReference>
<dbReference type="Pfam" id="PF13191">
    <property type="entry name" value="AAA_16"/>
    <property type="match status" value="1"/>
</dbReference>
<evidence type="ECO:0000256" key="1">
    <source>
        <dbReference type="ARBA" id="ARBA00022679"/>
    </source>
</evidence>
<keyword evidence="1" id="KW-0808">Transferase</keyword>
<accession>A0ABT6P372</accession>
<keyword evidence="7" id="KW-1185">Reference proteome</keyword>
<dbReference type="SUPFAM" id="SSF56112">
    <property type="entry name" value="Protein kinase-like (PK-like)"/>
    <property type="match status" value="1"/>
</dbReference>
<dbReference type="GO" id="GO:0016301">
    <property type="term" value="F:kinase activity"/>
    <property type="evidence" value="ECO:0007669"/>
    <property type="project" value="UniProtKB-KW"/>
</dbReference>
<evidence type="ECO:0000256" key="2">
    <source>
        <dbReference type="ARBA" id="ARBA00022741"/>
    </source>
</evidence>
<dbReference type="SUPFAM" id="SSF48452">
    <property type="entry name" value="TPR-like"/>
    <property type="match status" value="1"/>
</dbReference>
<organism evidence="6 7">
    <name type="scientific">Polyangium sorediatum</name>
    <dbReference type="NCBI Taxonomy" id="889274"/>
    <lineage>
        <taxon>Bacteria</taxon>
        <taxon>Pseudomonadati</taxon>
        <taxon>Myxococcota</taxon>
        <taxon>Polyangia</taxon>
        <taxon>Polyangiales</taxon>
        <taxon>Polyangiaceae</taxon>
        <taxon>Polyangium</taxon>
    </lineage>
</organism>
<evidence type="ECO:0000256" key="4">
    <source>
        <dbReference type="ARBA" id="ARBA00022840"/>
    </source>
</evidence>
<dbReference type="PANTHER" id="PTHR43289">
    <property type="entry name" value="MITOGEN-ACTIVATED PROTEIN KINASE KINASE KINASE 20-RELATED"/>
    <property type="match status" value="1"/>
</dbReference>
<name>A0ABT6P372_9BACT</name>
<evidence type="ECO:0000313" key="7">
    <source>
        <dbReference type="Proteomes" id="UP001160301"/>
    </source>
</evidence>
<dbReference type="Gene3D" id="1.25.40.10">
    <property type="entry name" value="Tetratricopeptide repeat domain"/>
    <property type="match status" value="1"/>
</dbReference>
<dbReference type="PANTHER" id="PTHR43289:SF6">
    <property type="entry name" value="SERINE_THREONINE-PROTEIN KINASE NEKL-3"/>
    <property type="match status" value="1"/>
</dbReference>
<dbReference type="RefSeq" id="WP_284721387.1">
    <property type="nucleotide sequence ID" value="NZ_JARZHI010000051.1"/>
</dbReference>
<dbReference type="PROSITE" id="PS00108">
    <property type="entry name" value="PROTEIN_KINASE_ST"/>
    <property type="match status" value="1"/>
</dbReference>
<reference evidence="6 7" key="1">
    <citation type="submission" date="2023-04" db="EMBL/GenBank/DDBJ databases">
        <title>The genome sequence of Polyangium sorediatum DSM14670.</title>
        <authorList>
            <person name="Zhang X."/>
        </authorList>
    </citation>
    <scope>NUCLEOTIDE SEQUENCE [LARGE SCALE GENOMIC DNA]</scope>
    <source>
        <strain evidence="6 7">DSM 14670</strain>
    </source>
</reference>
<dbReference type="SUPFAM" id="SSF52540">
    <property type="entry name" value="P-loop containing nucleoside triphosphate hydrolases"/>
    <property type="match status" value="1"/>
</dbReference>
<comment type="caution">
    <text evidence="6">The sequence shown here is derived from an EMBL/GenBank/DDBJ whole genome shotgun (WGS) entry which is preliminary data.</text>
</comment>
<feature type="domain" description="Protein kinase" evidence="5">
    <location>
        <begin position="11"/>
        <end position="267"/>
    </location>
</feature>
<dbReference type="InterPro" id="IPR011990">
    <property type="entry name" value="TPR-like_helical_dom_sf"/>
</dbReference>
<dbReference type="Pfam" id="PF00069">
    <property type="entry name" value="Pkinase"/>
    <property type="match status" value="1"/>
</dbReference>
<gene>
    <name evidence="6" type="ORF">QHF89_36470</name>
</gene>
<protein>
    <submittedName>
        <fullName evidence="6">Protein kinase</fullName>
    </submittedName>
</protein>
<evidence type="ECO:0000313" key="6">
    <source>
        <dbReference type="EMBL" id="MDI1435056.1"/>
    </source>
</evidence>
<dbReference type="CDD" id="cd14014">
    <property type="entry name" value="STKc_PknB_like"/>
    <property type="match status" value="1"/>
</dbReference>
<evidence type="ECO:0000259" key="5">
    <source>
        <dbReference type="PROSITE" id="PS50011"/>
    </source>
</evidence>
<keyword evidence="4" id="KW-0067">ATP-binding</keyword>
<keyword evidence="2" id="KW-0547">Nucleotide-binding</keyword>
<dbReference type="Gene3D" id="3.30.200.20">
    <property type="entry name" value="Phosphorylase Kinase, domain 1"/>
    <property type="match status" value="1"/>
</dbReference>
<dbReference type="Gene3D" id="1.10.510.10">
    <property type="entry name" value="Transferase(Phosphotransferase) domain 1"/>
    <property type="match status" value="1"/>
</dbReference>
<sequence>MKHGDVLAGRFLVERLAGRGGMGKVYRALDQWTGQPVAVKVLPGLSGDAARFMREARLLSSFAHPRIVRHVAHGSISTREPYLVMEWLEGEDLGARLARGPLDLADVGPLIVEVAEALGALHERGIVHRDLKPGNIYLPEGRLVGVKLLDLGIARSDMSSRITDSGILLGTASYMAPEQANGGKHVDARADVFSLGCVLYECLTGERAFDGATFLAILTRILFEEPPSVREKRPELPAPLHDLMARMLSKSPEARPAQGRAVADELRAFDDLVKVATAGTVEATRAPALTGWERRAAAIIFMGPAPAEAAAEAQARDARIAAEAAAHGGRLERLFDGSWVVLLSDAQVATDLAAQAARCALALRRHAEGRRIALALGRSESTGRLALGPAIDRAARRLGDMDAHARSEHIALDESAVGLLDARFEVAAHDGVFFLRGERDLAEPRTLLGKPTPCVGRDRDLDRIEGLFSECVDEAQPTAVLVTAPAGMGKSRLGREIVQRLRMRDEAPSIWMARGELLGAGSALGMLSELVQAASGIRGGDPFSVRREKLRAAVERRVPSRACARVTVFLGEILGVFFPDEGHGQLLAARRDAQLMGELMREAFLDFLRAACEANPVLVLLEDLHWGDGATVGILDAALRELRECRFFVLAFGRPEVRERFPRLWVDRNVQELRLGQLSKKASGELVRHVLGDHVGPETLARIVGLADGNAFYLEELIRRVAEGKGEDLPETVVAMVQSRLAGLDGASRRLLRAASILGETFWAGGISAMLGGVMDTRVGEDCLRNLVEGEVVTKRRESRFAGETEYTFRHALLREGAYAMVTDEDLALGHRIAGEWLERRGESDPLVLAEHFEKGGEGERAAACYLRAALLACWGGDSETAFVHVEQGLAAGASKEVRIKLLGVYCEASAWALRDAEQAVRRADEVLSTALPGSPSWAQAGFMKVAGCAFLGRIDDLVAALPTLLSAEPDPEARSMMITTVTSCSFLLDVVGMLRVGEPALARGFALCADAEATDVAAKATPARYLALRCNYADEDPWRALQYALQALHPSVLGNGRLDETARVHLAVAYTLLGAFSDAESAWGDITLGAFDLGYLSSNRPFVQAWASADRGDLGEARRRAEELVAFGRTSGRALDEGRGRWALAEVLRRAGELERADQEIKAALPMAIPLDQPGMLATLAALRLAQDRPHEALAVAREAMAKYETMRACSMFFRSAFLRVVHAECLQETGNHEAAKAALADAKEWLLAIAAKIGDDRYRKSFLENVPENRRILEFAQGLREGA</sequence>
<dbReference type="InterPro" id="IPR041664">
    <property type="entry name" value="AAA_16"/>
</dbReference>
<dbReference type="SMART" id="SM00220">
    <property type="entry name" value="S_TKc"/>
    <property type="match status" value="1"/>
</dbReference>
<proteinExistence type="predicted"/>
<dbReference type="Proteomes" id="UP001160301">
    <property type="component" value="Unassembled WGS sequence"/>
</dbReference>
<keyword evidence="3 6" id="KW-0418">Kinase</keyword>